<dbReference type="EMBL" id="CAJVQB010040603">
    <property type="protein sequence ID" value="CAG8828606.1"/>
    <property type="molecule type" value="Genomic_DNA"/>
</dbReference>
<evidence type="ECO:0000313" key="3">
    <source>
        <dbReference type="Proteomes" id="UP000789901"/>
    </source>
</evidence>
<gene>
    <name evidence="2" type="ORF">GMARGA_LOCUS29751</name>
</gene>
<keyword evidence="3" id="KW-1185">Reference proteome</keyword>
<protein>
    <submittedName>
        <fullName evidence="2">28665_t:CDS:1</fullName>
    </submittedName>
</protein>
<sequence>FQEISNYDSESDSLDDENESDISFDTQENHTQRLQEFTDELDFYFDLR</sequence>
<feature type="compositionally biased region" description="Acidic residues" evidence="1">
    <location>
        <begin position="9"/>
        <end position="22"/>
    </location>
</feature>
<reference evidence="2 3" key="1">
    <citation type="submission" date="2021-06" db="EMBL/GenBank/DDBJ databases">
        <authorList>
            <person name="Kallberg Y."/>
            <person name="Tangrot J."/>
            <person name="Rosling A."/>
        </authorList>
    </citation>
    <scope>NUCLEOTIDE SEQUENCE [LARGE SCALE GENOMIC DNA]</scope>
    <source>
        <strain evidence="2 3">120-4 pot B 10/14</strain>
    </source>
</reference>
<name>A0ABN7WE90_GIGMA</name>
<evidence type="ECO:0000313" key="2">
    <source>
        <dbReference type="EMBL" id="CAG8828606.1"/>
    </source>
</evidence>
<proteinExistence type="predicted"/>
<organism evidence="2 3">
    <name type="scientific">Gigaspora margarita</name>
    <dbReference type="NCBI Taxonomy" id="4874"/>
    <lineage>
        <taxon>Eukaryota</taxon>
        <taxon>Fungi</taxon>
        <taxon>Fungi incertae sedis</taxon>
        <taxon>Mucoromycota</taxon>
        <taxon>Glomeromycotina</taxon>
        <taxon>Glomeromycetes</taxon>
        <taxon>Diversisporales</taxon>
        <taxon>Gigasporaceae</taxon>
        <taxon>Gigaspora</taxon>
    </lineage>
</organism>
<feature type="region of interest" description="Disordered" evidence="1">
    <location>
        <begin position="1"/>
        <end position="30"/>
    </location>
</feature>
<accession>A0ABN7WE90</accession>
<dbReference type="Proteomes" id="UP000789901">
    <property type="component" value="Unassembled WGS sequence"/>
</dbReference>
<evidence type="ECO:0000256" key="1">
    <source>
        <dbReference type="SAM" id="MobiDB-lite"/>
    </source>
</evidence>
<feature type="non-terminal residue" evidence="2">
    <location>
        <position position="1"/>
    </location>
</feature>
<comment type="caution">
    <text evidence="2">The sequence shown here is derived from an EMBL/GenBank/DDBJ whole genome shotgun (WGS) entry which is preliminary data.</text>
</comment>